<comment type="caution">
    <text evidence="3">The sequence shown here is derived from an EMBL/GenBank/DDBJ whole genome shotgun (WGS) entry which is preliminary data.</text>
</comment>
<feature type="compositionally biased region" description="Low complexity" evidence="1">
    <location>
        <begin position="1"/>
        <end position="18"/>
    </location>
</feature>
<gene>
    <name evidence="3" type="ORF">ACFO0K_01200</name>
</gene>
<evidence type="ECO:0000313" key="3">
    <source>
        <dbReference type="EMBL" id="MFC4428292.1"/>
    </source>
</evidence>
<dbReference type="EMBL" id="JBHSEN010000001">
    <property type="protein sequence ID" value="MFC4428292.1"/>
    <property type="molecule type" value="Genomic_DNA"/>
</dbReference>
<evidence type="ECO:0000313" key="4">
    <source>
        <dbReference type="Proteomes" id="UP001595965"/>
    </source>
</evidence>
<feature type="region of interest" description="Disordered" evidence="1">
    <location>
        <begin position="1"/>
        <end position="91"/>
    </location>
</feature>
<evidence type="ECO:0000256" key="1">
    <source>
        <dbReference type="SAM" id="MobiDB-lite"/>
    </source>
</evidence>
<name>A0ABV8XVB5_9MICC</name>
<evidence type="ECO:0008006" key="5">
    <source>
        <dbReference type="Google" id="ProtNLM"/>
    </source>
</evidence>
<keyword evidence="2" id="KW-0812">Transmembrane</keyword>
<feature type="compositionally biased region" description="Gly residues" evidence="1">
    <location>
        <begin position="151"/>
        <end position="162"/>
    </location>
</feature>
<organism evidence="3 4">
    <name type="scientific">Citricoccus alkalitolerans</name>
    <dbReference type="NCBI Taxonomy" id="246603"/>
    <lineage>
        <taxon>Bacteria</taxon>
        <taxon>Bacillati</taxon>
        <taxon>Actinomycetota</taxon>
        <taxon>Actinomycetes</taxon>
        <taxon>Micrococcales</taxon>
        <taxon>Micrococcaceae</taxon>
        <taxon>Citricoccus</taxon>
    </lineage>
</organism>
<keyword evidence="4" id="KW-1185">Reference proteome</keyword>
<sequence>MSSPTARLRRSPASPSRRPASRRRPSPRRELRRYRRAVRRRMATPPPPHLLEHDSRRSRLPAGVTHAVRGSAGRPGGGSTHRPTDEWIDWSADENPDADVAAAAASSLLRTRLKLVLASLPLVLAVILLSVNAFGGPAGSGGQGAPDDPDGPGGSGGTGGAVGSESQQAGTEAGGAGDVAVAAVQEGHRRASPDGGTVFSGGAGGSHRMPEVPDGHRAVAVRFASPDAVDLVAAGDRIDIVGTDGSVLKANLEVLQDRSTERATVLVLAVAEERAAELAAAAVNQDLTLLVTPEP</sequence>
<feature type="transmembrane region" description="Helical" evidence="2">
    <location>
        <begin position="115"/>
        <end position="135"/>
    </location>
</feature>
<reference evidence="4" key="1">
    <citation type="journal article" date="2019" name="Int. J. Syst. Evol. Microbiol.">
        <title>The Global Catalogue of Microorganisms (GCM) 10K type strain sequencing project: providing services to taxonomists for standard genome sequencing and annotation.</title>
        <authorList>
            <consortium name="The Broad Institute Genomics Platform"/>
            <consortium name="The Broad Institute Genome Sequencing Center for Infectious Disease"/>
            <person name="Wu L."/>
            <person name="Ma J."/>
        </authorList>
    </citation>
    <scope>NUCLEOTIDE SEQUENCE [LARGE SCALE GENOMIC DNA]</scope>
    <source>
        <strain evidence="4">CGMCC 1.12125</strain>
    </source>
</reference>
<keyword evidence="2" id="KW-0472">Membrane</keyword>
<accession>A0ABV8XVB5</accession>
<keyword evidence="2" id="KW-1133">Transmembrane helix</keyword>
<dbReference type="Proteomes" id="UP001595965">
    <property type="component" value="Unassembled WGS sequence"/>
</dbReference>
<dbReference type="RefSeq" id="WP_344230348.1">
    <property type="nucleotide sequence ID" value="NZ_BAAALH010000002.1"/>
</dbReference>
<feature type="compositionally biased region" description="Basic residues" evidence="1">
    <location>
        <begin position="19"/>
        <end position="42"/>
    </location>
</feature>
<proteinExistence type="predicted"/>
<protein>
    <recommendedName>
        <fullName evidence="5">Flp pilus assembly protein RcpC/CpaB domain-containing protein</fullName>
    </recommendedName>
</protein>
<evidence type="ECO:0000256" key="2">
    <source>
        <dbReference type="SAM" id="Phobius"/>
    </source>
</evidence>
<feature type="region of interest" description="Disordered" evidence="1">
    <location>
        <begin position="138"/>
        <end position="207"/>
    </location>
</feature>